<dbReference type="InterPro" id="IPR002347">
    <property type="entry name" value="SDR_fam"/>
</dbReference>
<keyword evidence="2" id="KW-0560">Oxidoreductase</keyword>
<dbReference type="PRINTS" id="PR00081">
    <property type="entry name" value="GDHRDH"/>
</dbReference>
<dbReference type="Pfam" id="PF00106">
    <property type="entry name" value="adh_short"/>
    <property type="match status" value="1"/>
</dbReference>
<dbReference type="GO" id="GO:0016020">
    <property type="term" value="C:membrane"/>
    <property type="evidence" value="ECO:0007669"/>
    <property type="project" value="TreeGrafter"/>
</dbReference>
<evidence type="ECO:0000256" key="1">
    <source>
        <dbReference type="ARBA" id="ARBA00006484"/>
    </source>
</evidence>
<evidence type="ECO:0000313" key="3">
    <source>
        <dbReference type="EMBL" id="SVA15866.1"/>
    </source>
</evidence>
<proteinExistence type="inferred from homology"/>
<dbReference type="PRINTS" id="PR00080">
    <property type="entry name" value="SDRFAMILY"/>
</dbReference>
<accession>A0A381TIC2</accession>
<sequence length="234" mass="24291">VLHGASALVVGASRGIGEAVARSLAAAGARVYVAARSIDILRGIAEDIGGKALSMDLLNPSSVSTALDQLTDDLASAPDIVVNAAGIFQIASVTDTPLKVFEEAWATNLRGPFMVLRSLLPSMIARGSGTVVTVGSVADSKPFPGNAAYSSAKYGLRGFHEVMVEELRGSGVRSCLIAPAATDTALWDPIDPDANPKLPDRAQMLRPVDIAKAVVFVCSLPTDVQVPVLAIERC</sequence>
<gene>
    <name evidence="3" type="ORF">METZ01_LOCUS68720</name>
</gene>
<protein>
    <submittedName>
        <fullName evidence="3">Uncharacterized protein</fullName>
    </submittedName>
</protein>
<comment type="similarity">
    <text evidence="1">Belongs to the short-chain dehydrogenases/reductases (SDR) family.</text>
</comment>
<reference evidence="3" key="1">
    <citation type="submission" date="2018-05" db="EMBL/GenBank/DDBJ databases">
        <authorList>
            <person name="Lanie J.A."/>
            <person name="Ng W.-L."/>
            <person name="Kazmierczak K.M."/>
            <person name="Andrzejewski T.M."/>
            <person name="Davidsen T.M."/>
            <person name="Wayne K.J."/>
            <person name="Tettelin H."/>
            <person name="Glass J.I."/>
            <person name="Rusch D."/>
            <person name="Podicherti R."/>
            <person name="Tsui H.-C.T."/>
            <person name="Winkler M.E."/>
        </authorList>
    </citation>
    <scope>NUCLEOTIDE SEQUENCE</scope>
</reference>
<evidence type="ECO:0000256" key="2">
    <source>
        <dbReference type="ARBA" id="ARBA00023002"/>
    </source>
</evidence>
<dbReference type="SUPFAM" id="SSF51735">
    <property type="entry name" value="NAD(P)-binding Rossmann-fold domains"/>
    <property type="match status" value="1"/>
</dbReference>
<organism evidence="3">
    <name type="scientific">marine metagenome</name>
    <dbReference type="NCBI Taxonomy" id="408172"/>
    <lineage>
        <taxon>unclassified sequences</taxon>
        <taxon>metagenomes</taxon>
        <taxon>ecological metagenomes</taxon>
    </lineage>
</organism>
<name>A0A381TIC2_9ZZZZ</name>
<feature type="non-terminal residue" evidence="3">
    <location>
        <position position="1"/>
    </location>
</feature>
<dbReference type="GO" id="GO:0016491">
    <property type="term" value="F:oxidoreductase activity"/>
    <property type="evidence" value="ECO:0007669"/>
    <property type="project" value="UniProtKB-KW"/>
</dbReference>
<dbReference type="PANTHER" id="PTHR44196">
    <property type="entry name" value="DEHYDROGENASE/REDUCTASE SDR FAMILY MEMBER 7B"/>
    <property type="match status" value="1"/>
</dbReference>
<dbReference type="PANTHER" id="PTHR44196:SF1">
    <property type="entry name" value="DEHYDROGENASE_REDUCTASE SDR FAMILY MEMBER 7B"/>
    <property type="match status" value="1"/>
</dbReference>
<dbReference type="AlphaFoldDB" id="A0A381TIC2"/>
<dbReference type="InterPro" id="IPR036291">
    <property type="entry name" value="NAD(P)-bd_dom_sf"/>
</dbReference>
<dbReference type="EMBL" id="UINC01004648">
    <property type="protein sequence ID" value="SVA15866.1"/>
    <property type="molecule type" value="Genomic_DNA"/>
</dbReference>
<dbReference type="CDD" id="cd05233">
    <property type="entry name" value="SDR_c"/>
    <property type="match status" value="1"/>
</dbReference>
<dbReference type="Gene3D" id="3.40.50.720">
    <property type="entry name" value="NAD(P)-binding Rossmann-like Domain"/>
    <property type="match status" value="1"/>
</dbReference>